<dbReference type="AlphaFoldDB" id="A0AAD8UG88"/>
<dbReference type="Proteomes" id="UP001244207">
    <property type="component" value="Unassembled WGS sequence"/>
</dbReference>
<name>A0AAD8UG88_GLOAC</name>
<proteinExistence type="predicted"/>
<reference evidence="1" key="1">
    <citation type="submission" date="2021-12" db="EMBL/GenBank/DDBJ databases">
        <title>Comparative genomics, transcriptomics and evolutionary studies reveal genomic signatures of adaptation to plant cell wall in hemibiotrophic fungi.</title>
        <authorList>
            <consortium name="DOE Joint Genome Institute"/>
            <person name="Baroncelli R."/>
            <person name="Diaz J.F."/>
            <person name="Benocci T."/>
            <person name="Peng M."/>
            <person name="Battaglia E."/>
            <person name="Haridas S."/>
            <person name="Andreopoulos W."/>
            <person name="Labutti K."/>
            <person name="Pangilinan J."/>
            <person name="Floch G.L."/>
            <person name="Makela M.R."/>
            <person name="Henrissat B."/>
            <person name="Grigoriev I.V."/>
            <person name="Crouch J.A."/>
            <person name="De Vries R.P."/>
            <person name="Sukno S.A."/>
            <person name="Thon M.R."/>
        </authorList>
    </citation>
    <scope>NUCLEOTIDE SEQUENCE</scope>
    <source>
        <strain evidence="1">CBS 112980</strain>
    </source>
</reference>
<sequence>MSEKCWFTLRQTHYPAPMVLEDETGVTGLVKGPWCCGEIIPDLAHLDNIINYRGPTKFPVDMPIYHKKSEDVPWGLTSGPLINQSGHNNAPFTATAGTTATISADIASQETVTYHDKFEALDTYTIEVTPAYIQDCIATKEVLDHIRLHSRMGSWSMLMITGIAVARGARIFRSERQRPWAHGGFRAGLSRLASVDAMIEGLSEESITMASSRCSDFVCALRFTRIHKGLLDKTWHYETYLKGATYGLDSGAQVAETREILRKRVVANKWMVPSGDGNEIFVH</sequence>
<dbReference type="EMBL" id="JAHMHS010000126">
    <property type="protein sequence ID" value="KAK1714997.1"/>
    <property type="molecule type" value="Genomic_DNA"/>
</dbReference>
<evidence type="ECO:0000313" key="2">
    <source>
        <dbReference type="Proteomes" id="UP001244207"/>
    </source>
</evidence>
<comment type="caution">
    <text evidence="1">The sequence shown here is derived from an EMBL/GenBank/DDBJ whole genome shotgun (WGS) entry which is preliminary data.</text>
</comment>
<accession>A0AAD8UG88</accession>
<gene>
    <name evidence="1" type="ORF">BDZ83DRAFT_680772</name>
</gene>
<dbReference type="GeneID" id="85395106"/>
<keyword evidence="2" id="KW-1185">Reference proteome</keyword>
<organism evidence="1 2">
    <name type="scientific">Glomerella acutata</name>
    <name type="common">Colletotrichum acutatum</name>
    <dbReference type="NCBI Taxonomy" id="27357"/>
    <lineage>
        <taxon>Eukaryota</taxon>
        <taxon>Fungi</taxon>
        <taxon>Dikarya</taxon>
        <taxon>Ascomycota</taxon>
        <taxon>Pezizomycotina</taxon>
        <taxon>Sordariomycetes</taxon>
        <taxon>Hypocreomycetidae</taxon>
        <taxon>Glomerellales</taxon>
        <taxon>Glomerellaceae</taxon>
        <taxon>Colletotrichum</taxon>
        <taxon>Colletotrichum acutatum species complex</taxon>
    </lineage>
</organism>
<protein>
    <submittedName>
        <fullName evidence="1">Uncharacterized protein</fullName>
    </submittedName>
</protein>
<evidence type="ECO:0000313" key="1">
    <source>
        <dbReference type="EMBL" id="KAK1714997.1"/>
    </source>
</evidence>
<dbReference type="RefSeq" id="XP_060360140.1">
    <property type="nucleotide sequence ID" value="XM_060511207.1"/>
</dbReference>